<gene>
    <name evidence="20" type="ordered locus">Tola_1000</name>
</gene>
<evidence type="ECO:0000256" key="13">
    <source>
        <dbReference type="ARBA" id="ARBA00023209"/>
    </source>
</evidence>
<evidence type="ECO:0000256" key="12">
    <source>
        <dbReference type="ARBA" id="ARBA00023136"/>
    </source>
</evidence>
<evidence type="ECO:0000256" key="9">
    <source>
        <dbReference type="ARBA" id="ARBA00022840"/>
    </source>
</evidence>
<evidence type="ECO:0000256" key="10">
    <source>
        <dbReference type="ARBA" id="ARBA00022989"/>
    </source>
</evidence>
<keyword evidence="12 19" id="KW-0472">Membrane</keyword>
<evidence type="ECO:0000256" key="6">
    <source>
        <dbReference type="ARBA" id="ARBA00022692"/>
    </source>
</evidence>
<feature type="binding site" evidence="18">
    <location>
        <position position="81"/>
    </location>
    <ligand>
        <name>a divalent metal cation</name>
        <dbReference type="ChEBI" id="CHEBI:60240"/>
    </ligand>
</feature>
<dbReference type="GO" id="GO:0008654">
    <property type="term" value="P:phospholipid biosynthetic process"/>
    <property type="evidence" value="ECO:0007669"/>
    <property type="project" value="UniProtKB-KW"/>
</dbReference>
<evidence type="ECO:0000256" key="1">
    <source>
        <dbReference type="ARBA" id="ARBA00004651"/>
    </source>
</evidence>
<evidence type="ECO:0000313" key="21">
    <source>
        <dbReference type="Proteomes" id="UP000009073"/>
    </source>
</evidence>
<evidence type="ECO:0000256" key="18">
    <source>
        <dbReference type="PIRSR" id="PIRSR600829-4"/>
    </source>
</evidence>
<keyword evidence="10 19" id="KW-1133">Transmembrane helix</keyword>
<keyword evidence="11" id="KW-0443">Lipid metabolism</keyword>
<dbReference type="HOGENOM" id="CLU_112343_2_2_6"/>
<keyword evidence="9 17" id="KW-0067">ATP-binding</keyword>
<comment type="similarity">
    <text evidence="2">Belongs to the bacterial diacylglycerol kinase family.</text>
</comment>
<dbReference type="GO" id="GO:0005524">
    <property type="term" value="F:ATP binding"/>
    <property type="evidence" value="ECO:0007669"/>
    <property type="project" value="UniProtKB-KW"/>
</dbReference>
<accession>C4LCR3</accession>
<dbReference type="Proteomes" id="UP000009073">
    <property type="component" value="Chromosome"/>
</dbReference>
<feature type="binding site" evidence="17">
    <location>
        <begin position="99"/>
        <end position="100"/>
    </location>
    <ligand>
        <name>ATP</name>
        <dbReference type="ChEBI" id="CHEBI:30616"/>
    </ligand>
</feature>
<sequence>MSLTNQSETFSVAKRVQSIRHAVRGVTEMLKSEHNAWVHLFATVCVVLAAAVLSVNAIEWCFLILAIMAVWVSEALNTAFEFLCDVASPDFHPLVKKSKDVAAGAVLLSAIGAVIIALIIFVPHIALLL</sequence>
<evidence type="ECO:0000256" key="15">
    <source>
        <dbReference type="PIRSR" id="PIRSR600829-1"/>
    </source>
</evidence>
<proteinExistence type="inferred from homology"/>
<protein>
    <submittedName>
        <fullName evidence="20">Diacylglycerol kinase</fullName>
    </submittedName>
</protein>
<comment type="cofactor">
    <cofactor evidence="18">
        <name>Mg(2+)</name>
        <dbReference type="ChEBI" id="CHEBI:18420"/>
    </cofactor>
    <text evidence="18">Mn(2+), Zn(2+), Cd(2+) and Co(2+) support activity to lesser extents.</text>
</comment>
<evidence type="ECO:0000256" key="8">
    <source>
        <dbReference type="ARBA" id="ARBA00022777"/>
    </source>
</evidence>
<evidence type="ECO:0000256" key="19">
    <source>
        <dbReference type="SAM" id="Phobius"/>
    </source>
</evidence>
<organism evidence="20 21">
    <name type="scientific">Tolumonas auensis (strain DSM 9187 / NBRC 110442 / TA 4)</name>
    <dbReference type="NCBI Taxonomy" id="595494"/>
    <lineage>
        <taxon>Bacteria</taxon>
        <taxon>Pseudomonadati</taxon>
        <taxon>Pseudomonadota</taxon>
        <taxon>Gammaproteobacteria</taxon>
        <taxon>Aeromonadales</taxon>
        <taxon>Aeromonadaceae</taxon>
        <taxon>Tolumonas</taxon>
    </lineage>
</organism>
<dbReference type="Gene3D" id="1.10.287.3610">
    <property type="match status" value="1"/>
</dbReference>
<dbReference type="PANTHER" id="PTHR34299">
    <property type="entry name" value="DIACYLGLYCEROL KINASE"/>
    <property type="match status" value="1"/>
</dbReference>
<dbReference type="RefSeq" id="WP_012729226.1">
    <property type="nucleotide sequence ID" value="NC_012691.1"/>
</dbReference>
<keyword evidence="13" id="KW-0594">Phospholipid biosynthesis</keyword>
<dbReference type="CDD" id="cd14265">
    <property type="entry name" value="UDPK_IM_like"/>
    <property type="match status" value="1"/>
</dbReference>
<comment type="subcellular location">
    <subcellularLocation>
        <location evidence="1">Cell membrane</location>
        <topology evidence="1">Multi-pass membrane protein</topology>
    </subcellularLocation>
</comment>
<dbReference type="STRING" id="595494.Tola_1000"/>
<dbReference type="EMBL" id="CP001616">
    <property type="protein sequence ID" value="ACQ92627.1"/>
    <property type="molecule type" value="Genomic_DNA"/>
</dbReference>
<keyword evidence="8 20" id="KW-0418">Kinase</keyword>
<feature type="transmembrane region" description="Helical" evidence="19">
    <location>
        <begin position="62"/>
        <end position="83"/>
    </location>
</feature>
<keyword evidence="4" id="KW-0444">Lipid biosynthesis</keyword>
<keyword evidence="14" id="KW-1208">Phospholipid metabolism</keyword>
<dbReference type="InterPro" id="IPR033717">
    <property type="entry name" value="UDPK"/>
</dbReference>
<feature type="active site" description="Proton acceptor" evidence="15">
    <location>
        <position position="74"/>
    </location>
</feature>
<reference evidence="21" key="1">
    <citation type="submission" date="2009-05" db="EMBL/GenBank/DDBJ databases">
        <title>Complete sequence of Tolumonas auensis DSM 9187.</title>
        <authorList>
            <consortium name="US DOE Joint Genome Institute"/>
            <person name="Lucas S."/>
            <person name="Copeland A."/>
            <person name="Lapidus A."/>
            <person name="Glavina del Rio T."/>
            <person name="Tice H."/>
            <person name="Bruce D."/>
            <person name="Goodwin L."/>
            <person name="Pitluck S."/>
            <person name="Chertkov O."/>
            <person name="Brettin T."/>
            <person name="Detter J.C."/>
            <person name="Han C."/>
            <person name="Larimer F."/>
            <person name="Land M."/>
            <person name="Hauser L."/>
            <person name="Kyrpides N."/>
            <person name="Mikhailova N."/>
            <person name="Spring S."/>
            <person name="Beller H."/>
        </authorList>
    </citation>
    <scope>NUCLEOTIDE SEQUENCE [LARGE SCALE GENOMIC DNA]</scope>
    <source>
        <strain evidence="21">DSM 9187 / TA4</strain>
    </source>
</reference>
<dbReference type="AlphaFoldDB" id="C4LCR3"/>
<dbReference type="Pfam" id="PF01219">
    <property type="entry name" value="DAGK_prokar"/>
    <property type="match status" value="1"/>
</dbReference>
<keyword evidence="5" id="KW-0808">Transferase</keyword>
<name>C4LCR3_TOLAT</name>
<reference evidence="20 21" key="2">
    <citation type="journal article" date="2011" name="Stand. Genomic Sci.">
        <title>Complete genome sequence of Tolumonas auensis type strain (TA 4).</title>
        <authorList>
            <person name="Chertkov O."/>
            <person name="Copeland A."/>
            <person name="Lucas S."/>
            <person name="Lapidus A."/>
            <person name="Berry K.W."/>
            <person name="Detter J.C."/>
            <person name="Del Rio T.G."/>
            <person name="Hammon N."/>
            <person name="Dalin E."/>
            <person name="Tice H."/>
            <person name="Pitluck S."/>
            <person name="Richardson P."/>
            <person name="Bruce D."/>
            <person name="Goodwin L."/>
            <person name="Han C."/>
            <person name="Tapia R."/>
            <person name="Saunders E."/>
            <person name="Schmutz J."/>
            <person name="Brettin T."/>
            <person name="Larimer F."/>
            <person name="Land M."/>
            <person name="Hauser L."/>
            <person name="Spring S."/>
            <person name="Rohde M."/>
            <person name="Kyrpides N.C."/>
            <person name="Ivanova N."/>
            <person name="Goker M."/>
            <person name="Beller H.R."/>
            <person name="Klenk H.P."/>
            <person name="Woyke T."/>
        </authorList>
    </citation>
    <scope>NUCLEOTIDE SEQUENCE [LARGE SCALE GENOMIC DNA]</scope>
    <source>
        <strain evidence="21">DSM 9187 / TA4</strain>
    </source>
</reference>
<evidence type="ECO:0000256" key="4">
    <source>
        <dbReference type="ARBA" id="ARBA00022516"/>
    </source>
</evidence>
<dbReference type="OrthoDB" id="9796011at2"/>
<feature type="binding site" evidence="17">
    <location>
        <position position="33"/>
    </location>
    <ligand>
        <name>ATP</name>
        <dbReference type="ChEBI" id="CHEBI:30616"/>
    </ligand>
</feature>
<keyword evidence="6 19" id="KW-0812">Transmembrane</keyword>
<dbReference type="GO" id="GO:0005886">
    <property type="term" value="C:plasma membrane"/>
    <property type="evidence" value="ECO:0007669"/>
    <property type="project" value="UniProtKB-SubCell"/>
</dbReference>
<feature type="binding site" evidence="18">
    <location>
        <position position="33"/>
    </location>
    <ligand>
        <name>a divalent metal cation</name>
        <dbReference type="ChEBI" id="CHEBI:60240"/>
    </ligand>
</feature>
<dbReference type="InterPro" id="IPR000829">
    <property type="entry name" value="DAGK"/>
</dbReference>
<dbReference type="KEGG" id="tau:Tola_1000"/>
<dbReference type="InterPro" id="IPR036945">
    <property type="entry name" value="DAGK_sf"/>
</dbReference>
<evidence type="ECO:0000256" key="5">
    <source>
        <dbReference type="ARBA" id="ARBA00022679"/>
    </source>
</evidence>
<keyword evidence="18" id="KW-0460">Magnesium</keyword>
<feature type="transmembrane region" description="Helical" evidence="19">
    <location>
        <begin position="36"/>
        <end position="55"/>
    </location>
</feature>
<feature type="transmembrane region" description="Helical" evidence="19">
    <location>
        <begin position="103"/>
        <end position="128"/>
    </location>
</feature>
<keyword evidence="18" id="KW-0479">Metal-binding</keyword>
<evidence type="ECO:0000256" key="7">
    <source>
        <dbReference type="ARBA" id="ARBA00022741"/>
    </source>
</evidence>
<evidence type="ECO:0000313" key="20">
    <source>
        <dbReference type="EMBL" id="ACQ92627.1"/>
    </source>
</evidence>
<feature type="binding site" evidence="17">
    <location>
        <position position="81"/>
    </location>
    <ligand>
        <name>ATP</name>
        <dbReference type="ChEBI" id="CHEBI:30616"/>
    </ligand>
</feature>
<dbReference type="PANTHER" id="PTHR34299:SF1">
    <property type="entry name" value="DIACYLGLYCEROL KINASE"/>
    <property type="match status" value="1"/>
</dbReference>
<evidence type="ECO:0000256" key="16">
    <source>
        <dbReference type="PIRSR" id="PIRSR600829-2"/>
    </source>
</evidence>
<evidence type="ECO:0000256" key="3">
    <source>
        <dbReference type="ARBA" id="ARBA00022475"/>
    </source>
</evidence>
<keyword evidence="3" id="KW-1003">Cell membrane</keyword>
<keyword evidence="21" id="KW-1185">Reference proteome</keyword>
<keyword evidence="7 17" id="KW-0547">Nucleotide-binding</keyword>
<dbReference type="eggNOG" id="COG0818">
    <property type="taxonomic scope" value="Bacteria"/>
</dbReference>
<dbReference type="GO" id="GO:0046872">
    <property type="term" value="F:metal ion binding"/>
    <property type="evidence" value="ECO:0007669"/>
    <property type="project" value="UniProtKB-KW"/>
</dbReference>
<dbReference type="GO" id="GO:0016301">
    <property type="term" value="F:kinase activity"/>
    <property type="evidence" value="ECO:0007669"/>
    <property type="project" value="UniProtKB-KW"/>
</dbReference>
<evidence type="ECO:0000256" key="14">
    <source>
        <dbReference type="ARBA" id="ARBA00023264"/>
    </source>
</evidence>
<feature type="binding site" evidence="16">
    <location>
        <position position="74"/>
    </location>
    <ligand>
        <name>substrate</name>
    </ligand>
</feature>
<evidence type="ECO:0000256" key="11">
    <source>
        <dbReference type="ARBA" id="ARBA00023098"/>
    </source>
</evidence>
<evidence type="ECO:0000256" key="17">
    <source>
        <dbReference type="PIRSR" id="PIRSR600829-3"/>
    </source>
</evidence>
<evidence type="ECO:0000256" key="2">
    <source>
        <dbReference type="ARBA" id="ARBA00005967"/>
    </source>
</evidence>